<dbReference type="CDD" id="cd00063">
    <property type="entry name" value="FN3"/>
    <property type="match status" value="2"/>
</dbReference>
<evidence type="ECO:0000256" key="2">
    <source>
        <dbReference type="ARBA" id="ARBA00009812"/>
    </source>
</evidence>
<keyword evidence="5" id="KW-0732">Signal</keyword>
<dbReference type="GO" id="GO:0098632">
    <property type="term" value="F:cell-cell adhesion mediator activity"/>
    <property type="evidence" value="ECO:0007669"/>
    <property type="project" value="TreeGrafter"/>
</dbReference>
<keyword evidence="7" id="KW-0130">Cell adhesion</keyword>
<dbReference type="OrthoDB" id="5982258at2759"/>
<dbReference type="PANTHER" id="PTHR44170:SF17">
    <property type="entry name" value="CONTACTIN-5"/>
    <property type="match status" value="1"/>
</dbReference>
<gene>
    <name evidence="13" type="primary">Cntn5_0</name>
    <name evidence="13" type="ORF">REGSAT_R06889</name>
</gene>
<keyword evidence="14" id="KW-1185">Reference proteome</keyword>
<proteinExistence type="inferred from homology"/>
<dbReference type="InterPro" id="IPR036116">
    <property type="entry name" value="FN3_sf"/>
</dbReference>
<keyword evidence="11" id="KW-0449">Lipoprotein</keyword>
<feature type="non-terminal residue" evidence="13">
    <location>
        <position position="1"/>
    </location>
</feature>
<evidence type="ECO:0000256" key="4">
    <source>
        <dbReference type="ARBA" id="ARBA00022622"/>
    </source>
</evidence>
<dbReference type="GO" id="GO:0098552">
    <property type="term" value="C:side of membrane"/>
    <property type="evidence" value="ECO:0007669"/>
    <property type="project" value="UniProtKB-KW"/>
</dbReference>
<dbReference type="Pfam" id="PF00041">
    <property type="entry name" value="fn3"/>
    <property type="match status" value="1"/>
</dbReference>
<dbReference type="InterPro" id="IPR003961">
    <property type="entry name" value="FN3_dom"/>
</dbReference>
<feature type="domain" description="Fibronectin type-III" evidence="12">
    <location>
        <begin position="1"/>
        <end position="79"/>
    </location>
</feature>
<keyword evidence="6" id="KW-0677">Repeat</keyword>
<evidence type="ECO:0000256" key="3">
    <source>
        <dbReference type="ARBA" id="ARBA00022475"/>
    </source>
</evidence>
<dbReference type="GO" id="GO:0007411">
    <property type="term" value="P:axon guidance"/>
    <property type="evidence" value="ECO:0007669"/>
    <property type="project" value="TreeGrafter"/>
</dbReference>
<evidence type="ECO:0000256" key="5">
    <source>
        <dbReference type="ARBA" id="ARBA00022729"/>
    </source>
</evidence>
<dbReference type="PROSITE" id="PS50853">
    <property type="entry name" value="FN3"/>
    <property type="match status" value="2"/>
</dbReference>
<evidence type="ECO:0000256" key="6">
    <source>
        <dbReference type="ARBA" id="ARBA00022737"/>
    </source>
</evidence>
<dbReference type="InterPro" id="IPR013783">
    <property type="entry name" value="Ig-like_fold"/>
</dbReference>
<sequence length="269" mass="29611">QPVSEEFQSGEGFGYIVAFRPNGTRGWKEKMVTSSDASKFIYRDESVPPLTPFEVKVGVYNNKGDGPFSPIVVICSAEGEPTAAPIDVKATSLSVSEILVAWKHIKESLGRPQGFEVAYWKDMQQEEAAEKVKTEGNESSILLTGLEGNTLYHLTVRAYNAAGYGPPSTAVHAATKKSRKYSHWYCSDCVIYIKCLLQSWNYHCDHYLLYPPQVLFRQEGQSNSQVIETQKTSAVVLLPDVGVYIIEVCAVSEGGDGTASPQIRVPSFS</sequence>
<dbReference type="GO" id="GO:0030424">
    <property type="term" value="C:axon"/>
    <property type="evidence" value="ECO:0007669"/>
    <property type="project" value="TreeGrafter"/>
</dbReference>
<keyword evidence="3" id="KW-1003">Cell membrane</keyword>
<dbReference type="PANTHER" id="PTHR44170">
    <property type="entry name" value="PROTEIN SIDEKICK"/>
    <property type="match status" value="1"/>
</dbReference>
<evidence type="ECO:0000256" key="1">
    <source>
        <dbReference type="ARBA" id="ARBA00004609"/>
    </source>
</evidence>
<comment type="caution">
    <text evidence="13">The sequence shown here is derived from an EMBL/GenBank/DDBJ whole genome shotgun (WGS) entry which is preliminary data.</text>
</comment>
<comment type="similarity">
    <text evidence="2">Belongs to the immunoglobulin superfamily. Contactin family.</text>
</comment>
<dbReference type="Gene3D" id="2.60.40.10">
    <property type="entry name" value="Immunoglobulins"/>
    <property type="match status" value="3"/>
</dbReference>
<protein>
    <submittedName>
        <fullName evidence="13">CNTN5 protein</fullName>
    </submittedName>
</protein>
<keyword evidence="9" id="KW-1015">Disulfide bond</keyword>
<evidence type="ECO:0000256" key="10">
    <source>
        <dbReference type="ARBA" id="ARBA00023180"/>
    </source>
</evidence>
<dbReference type="SMART" id="SM00060">
    <property type="entry name" value="FN3"/>
    <property type="match status" value="1"/>
</dbReference>
<evidence type="ECO:0000256" key="9">
    <source>
        <dbReference type="ARBA" id="ARBA00023157"/>
    </source>
</evidence>
<dbReference type="Proteomes" id="UP000529728">
    <property type="component" value="Unassembled WGS sequence"/>
</dbReference>
<accession>A0A7K4X206</accession>
<name>A0A7K4X206_REGSA</name>
<reference evidence="13 14" key="1">
    <citation type="submission" date="2019-09" db="EMBL/GenBank/DDBJ databases">
        <title>Bird 10,000 Genomes (B10K) Project - Family phase.</title>
        <authorList>
            <person name="Zhang G."/>
        </authorList>
    </citation>
    <scope>NUCLEOTIDE SEQUENCE [LARGE SCALE GENOMIC DNA]</scope>
    <source>
        <strain evidence="13">B10K-DU-001-18</strain>
        <tissue evidence="13">Muscle</tissue>
    </source>
</reference>
<comment type="subcellular location">
    <subcellularLocation>
        <location evidence="1">Cell membrane</location>
        <topology evidence="1">Lipid-anchor</topology>
        <topology evidence="1">GPI-anchor</topology>
    </subcellularLocation>
</comment>
<keyword evidence="4" id="KW-0336">GPI-anchor</keyword>
<dbReference type="GO" id="GO:0007420">
    <property type="term" value="P:brain development"/>
    <property type="evidence" value="ECO:0007669"/>
    <property type="project" value="TreeGrafter"/>
</dbReference>
<feature type="domain" description="Fibronectin type-III" evidence="12">
    <location>
        <begin position="84"/>
        <end position="178"/>
    </location>
</feature>
<dbReference type="AlphaFoldDB" id="A0A7K4X206"/>
<evidence type="ECO:0000259" key="12">
    <source>
        <dbReference type="PROSITE" id="PS50853"/>
    </source>
</evidence>
<dbReference type="FunFam" id="2.60.40.10:FF:000028">
    <property type="entry name" value="Neuronal cell adhesion molecule"/>
    <property type="match status" value="1"/>
</dbReference>
<evidence type="ECO:0000313" key="13">
    <source>
        <dbReference type="EMBL" id="NWR40992.1"/>
    </source>
</evidence>
<evidence type="ECO:0000256" key="7">
    <source>
        <dbReference type="ARBA" id="ARBA00022889"/>
    </source>
</evidence>
<dbReference type="GO" id="GO:0005886">
    <property type="term" value="C:plasma membrane"/>
    <property type="evidence" value="ECO:0007669"/>
    <property type="project" value="UniProtKB-SubCell"/>
</dbReference>
<evidence type="ECO:0000256" key="11">
    <source>
        <dbReference type="ARBA" id="ARBA00023288"/>
    </source>
</evidence>
<keyword evidence="8" id="KW-0472">Membrane</keyword>
<evidence type="ECO:0000256" key="8">
    <source>
        <dbReference type="ARBA" id="ARBA00023136"/>
    </source>
</evidence>
<dbReference type="EMBL" id="VWZN01000253">
    <property type="protein sequence ID" value="NWR40992.1"/>
    <property type="molecule type" value="Genomic_DNA"/>
</dbReference>
<keyword evidence="10" id="KW-0325">Glycoprotein</keyword>
<feature type="non-terminal residue" evidence="13">
    <location>
        <position position="269"/>
    </location>
</feature>
<dbReference type="FunFam" id="2.60.40.10:FF:000035">
    <property type="entry name" value="Contactin 1"/>
    <property type="match status" value="1"/>
</dbReference>
<dbReference type="SUPFAM" id="SSF49265">
    <property type="entry name" value="Fibronectin type III"/>
    <property type="match status" value="1"/>
</dbReference>
<evidence type="ECO:0000313" key="14">
    <source>
        <dbReference type="Proteomes" id="UP000529728"/>
    </source>
</evidence>
<organism evidence="13 14">
    <name type="scientific">Regulus satrapa</name>
    <name type="common">Golden-crowned kinglet</name>
    <dbReference type="NCBI Taxonomy" id="13245"/>
    <lineage>
        <taxon>Eukaryota</taxon>
        <taxon>Metazoa</taxon>
        <taxon>Chordata</taxon>
        <taxon>Craniata</taxon>
        <taxon>Vertebrata</taxon>
        <taxon>Euteleostomi</taxon>
        <taxon>Archelosauria</taxon>
        <taxon>Archosauria</taxon>
        <taxon>Dinosauria</taxon>
        <taxon>Saurischia</taxon>
        <taxon>Theropoda</taxon>
        <taxon>Coelurosauria</taxon>
        <taxon>Aves</taxon>
        <taxon>Neognathae</taxon>
        <taxon>Neoaves</taxon>
        <taxon>Telluraves</taxon>
        <taxon>Australaves</taxon>
        <taxon>Passeriformes</taxon>
        <taxon>Regulidae</taxon>
        <taxon>Regulus</taxon>
    </lineage>
</organism>